<feature type="compositionally biased region" description="Polar residues" evidence="5">
    <location>
        <begin position="93"/>
        <end position="102"/>
    </location>
</feature>
<keyword evidence="3" id="KW-0804">Transcription</keyword>
<dbReference type="Pfam" id="PF02042">
    <property type="entry name" value="RWP-RK"/>
    <property type="match status" value="1"/>
</dbReference>
<organism evidence="7 8">
    <name type="scientific">Hibiscus sabdariffa</name>
    <name type="common">roselle</name>
    <dbReference type="NCBI Taxonomy" id="183260"/>
    <lineage>
        <taxon>Eukaryota</taxon>
        <taxon>Viridiplantae</taxon>
        <taxon>Streptophyta</taxon>
        <taxon>Embryophyta</taxon>
        <taxon>Tracheophyta</taxon>
        <taxon>Spermatophyta</taxon>
        <taxon>Magnoliopsida</taxon>
        <taxon>eudicotyledons</taxon>
        <taxon>Gunneridae</taxon>
        <taxon>Pentapetalae</taxon>
        <taxon>rosids</taxon>
        <taxon>malvids</taxon>
        <taxon>Malvales</taxon>
        <taxon>Malvaceae</taxon>
        <taxon>Malvoideae</taxon>
        <taxon>Hibiscus</taxon>
    </lineage>
</organism>
<evidence type="ECO:0000256" key="5">
    <source>
        <dbReference type="SAM" id="MobiDB-lite"/>
    </source>
</evidence>
<accession>A0ABR2RF24</accession>
<evidence type="ECO:0000313" key="7">
    <source>
        <dbReference type="EMBL" id="KAK9011519.1"/>
    </source>
</evidence>
<protein>
    <recommendedName>
        <fullName evidence="6">RWP-RK domain-containing protein</fullName>
    </recommendedName>
</protein>
<evidence type="ECO:0000259" key="6">
    <source>
        <dbReference type="PROSITE" id="PS51519"/>
    </source>
</evidence>
<evidence type="ECO:0000256" key="4">
    <source>
        <dbReference type="ARBA" id="ARBA00023242"/>
    </source>
</evidence>
<sequence>MSLKHNSNSNSHSAAAQSLSFDDIADFFSLPLDDASSTLGVSASVLKKICRENGLDRWPHRKFLAGKSIEEIKRNAARERRKEIAELSKVHRQSSQSQPQNDEQPKLHASAAVPNLQQQGAKNMQMPQALNFSHQSLMIGTKMSDEFKFGFPSNGLSVATNKWWGSSKSDGHEAAEVDGAETEGEDKHQSIEEPDDMANDKPNENKKLEDHISPQGSALLAAVRKGAMEEGREALKLGVHRGCGMKRLSSRKASLLLQIFKSSLPNNWFHGPS</sequence>
<proteinExistence type="predicted"/>
<evidence type="ECO:0000256" key="1">
    <source>
        <dbReference type="ARBA" id="ARBA00023015"/>
    </source>
</evidence>
<dbReference type="PROSITE" id="PS51519">
    <property type="entry name" value="RWP_RK"/>
    <property type="match status" value="1"/>
</dbReference>
<gene>
    <name evidence="7" type="ORF">V6N11_044367</name>
</gene>
<keyword evidence="8" id="KW-1185">Reference proteome</keyword>
<dbReference type="PANTHER" id="PTHR48460">
    <property type="entry name" value="RWP-RK DOMAIN-CONTAINING PROTEIN"/>
    <property type="match status" value="1"/>
</dbReference>
<evidence type="ECO:0000313" key="8">
    <source>
        <dbReference type="Proteomes" id="UP001396334"/>
    </source>
</evidence>
<dbReference type="InterPro" id="IPR003035">
    <property type="entry name" value="RWP-RK_dom"/>
</dbReference>
<evidence type="ECO:0000256" key="2">
    <source>
        <dbReference type="ARBA" id="ARBA00023125"/>
    </source>
</evidence>
<name>A0ABR2RF24_9ROSI</name>
<feature type="region of interest" description="Disordered" evidence="5">
    <location>
        <begin position="165"/>
        <end position="215"/>
    </location>
</feature>
<reference evidence="7 8" key="1">
    <citation type="journal article" date="2024" name="G3 (Bethesda)">
        <title>Genome assembly of Hibiscus sabdariffa L. provides insights into metabolisms of medicinal natural products.</title>
        <authorList>
            <person name="Kim T."/>
        </authorList>
    </citation>
    <scope>NUCLEOTIDE SEQUENCE [LARGE SCALE GENOMIC DNA]</scope>
    <source>
        <strain evidence="7">TK-2024</strain>
        <tissue evidence="7">Old leaves</tissue>
    </source>
</reference>
<keyword evidence="1" id="KW-0805">Transcription regulation</keyword>
<evidence type="ECO:0000256" key="3">
    <source>
        <dbReference type="ARBA" id="ARBA00023163"/>
    </source>
</evidence>
<dbReference type="PANTHER" id="PTHR48460:SF1">
    <property type="entry name" value="RWP-RK DOMAIN-CONTAINING PROTEIN"/>
    <property type="match status" value="1"/>
</dbReference>
<feature type="domain" description="RWP-RK" evidence="6">
    <location>
        <begin position="1"/>
        <end position="86"/>
    </location>
</feature>
<dbReference type="Proteomes" id="UP001396334">
    <property type="component" value="Unassembled WGS sequence"/>
</dbReference>
<comment type="caution">
    <text evidence="7">The sequence shown here is derived from an EMBL/GenBank/DDBJ whole genome shotgun (WGS) entry which is preliminary data.</text>
</comment>
<dbReference type="EMBL" id="JBBPBN010000023">
    <property type="protein sequence ID" value="KAK9011519.1"/>
    <property type="molecule type" value="Genomic_DNA"/>
</dbReference>
<feature type="compositionally biased region" description="Basic and acidic residues" evidence="5">
    <location>
        <begin position="198"/>
        <end position="212"/>
    </location>
</feature>
<keyword evidence="4" id="KW-0539">Nucleus</keyword>
<keyword evidence="2" id="KW-0238">DNA-binding</keyword>
<feature type="region of interest" description="Disordered" evidence="5">
    <location>
        <begin position="86"/>
        <end position="108"/>
    </location>
</feature>